<dbReference type="PANTHER" id="PTHR16199:SF4">
    <property type="entry name" value="CONDENSIN-2 COMPLEX SUBUNIT G2"/>
    <property type="match status" value="1"/>
</dbReference>
<dbReference type="Proteomes" id="UP001465755">
    <property type="component" value="Unassembled WGS sequence"/>
</dbReference>
<dbReference type="InterPro" id="IPR011989">
    <property type="entry name" value="ARM-like"/>
</dbReference>
<protein>
    <recommendedName>
        <fullName evidence="4">Condensin complex subunit 1</fullName>
    </recommendedName>
</protein>
<comment type="caution">
    <text evidence="2">The sequence shown here is derived from an EMBL/GenBank/DDBJ whole genome shotgun (WGS) entry which is preliminary data.</text>
</comment>
<name>A0AAW1PF40_9CHLO</name>
<dbReference type="SUPFAM" id="SSF48371">
    <property type="entry name" value="ARM repeat"/>
    <property type="match status" value="1"/>
</dbReference>
<dbReference type="PANTHER" id="PTHR16199">
    <property type="entry name" value="CONDENSIN-2 COMPLEX SUBUNIT G2"/>
    <property type="match status" value="1"/>
</dbReference>
<dbReference type="InterPro" id="IPR016024">
    <property type="entry name" value="ARM-type_fold"/>
</dbReference>
<gene>
    <name evidence="2" type="ORF">WJX73_007262</name>
</gene>
<reference evidence="2 3" key="1">
    <citation type="journal article" date="2024" name="Nat. Commun.">
        <title>Phylogenomics reveals the evolutionary origins of lichenization in chlorophyte algae.</title>
        <authorList>
            <person name="Puginier C."/>
            <person name="Libourel C."/>
            <person name="Otte J."/>
            <person name="Skaloud P."/>
            <person name="Haon M."/>
            <person name="Grisel S."/>
            <person name="Petersen M."/>
            <person name="Berrin J.G."/>
            <person name="Delaux P.M."/>
            <person name="Dal Grande F."/>
            <person name="Keller J."/>
        </authorList>
    </citation>
    <scope>NUCLEOTIDE SEQUENCE [LARGE SCALE GENOMIC DNA]</scope>
    <source>
        <strain evidence="2 3">SAG 2036</strain>
    </source>
</reference>
<evidence type="ECO:0000313" key="3">
    <source>
        <dbReference type="Proteomes" id="UP001465755"/>
    </source>
</evidence>
<keyword evidence="3" id="KW-1185">Reference proteome</keyword>
<dbReference type="GO" id="GO:0000796">
    <property type="term" value="C:condensin complex"/>
    <property type="evidence" value="ECO:0007669"/>
    <property type="project" value="TreeGrafter"/>
</dbReference>
<organism evidence="2 3">
    <name type="scientific">Symbiochloris irregularis</name>
    <dbReference type="NCBI Taxonomy" id="706552"/>
    <lineage>
        <taxon>Eukaryota</taxon>
        <taxon>Viridiplantae</taxon>
        <taxon>Chlorophyta</taxon>
        <taxon>core chlorophytes</taxon>
        <taxon>Trebouxiophyceae</taxon>
        <taxon>Trebouxiales</taxon>
        <taxon>Trebouxiaceae</taxon>
        <taxon>Symbiochloris</taxon>
    </lineage>
</organism>
<dbReference type="EMBL" id="JALJOQ010000022">
    <property type="protein sequence ID" value="KAK9808548.1"/>
    <property type="molecule type" value="Genomic_DNA"/>
</dbReference>
<feature type="compositionally biased region" description="Basic and acidic residues" evidence="1">
    <location>
        <begin position="1047"/>
        <end position="1057"/>
    </location>
</feature>
<feature type="compositionally biased region" description="Basic residues" evidence="1">
    <location>
        <begin position="600"/>
        <end position="611"/>
    </location>
</feature>
<evidence type="ECO:0000256" key="1">
    <source>
        <dbReference type="SAM" id="MobiDB-lite"/>
    </source>
</evidence>
<evidence type="ECO:0008006" key="4">
    <source>
        <dbReference type="Google" id="ProtNLM"/>
    </source>
</evidence>
<dbReference type="Gene3D" id="1.25.10.10">
    <property type="entry name" value="Leucine-rich Repeat Variant"/>
    <property type="match status" value="1"/>
</dbReference>
<dbReference type="Pfam" id="PF12422">
    <property type="entry name" value="Condensin2nSMC"/>
    <property type="match status" value="1"/>
</dbReference>
<dbReference type="InterPro" id="IPR024741">
    <property type="entry name" value="Condensin2_G2"/>
</dbReference>
<evidence type="ECO:0000313" key="2">
    <source>
        <dbReference type="EMBL" id="KAK9808548.1"/>
    </source>
</evidence>
<sequence>MAVTKAQEQQQALLRALHSSDWEAFFQFIDNLESTKTETLSLTELVQSLSQKDRHSLCAGLENQADVAIHILTATRESLEDGQASEEQEDQMELACRSLHAVAHAAAQVLACHPKAPPEPLIAAAEKLHDNALLAATEAPELQGAVAQLCLSWWQAGAPGKQRLVPQTLPYLLVKALTSGQTADVKRCHAIKEAFQLLDYDDESIADVRSLLIRAVFSPAFLRAAEGRRFLGFLFTLQGQLVAQLGLVIRNQIPALRGSILDAYGEILHKGWREAAGACQLALESLVQELAQASILASTPTIAAALRRILNGFHKNKASAAVDSMLLRLYQPILFRGFSAANASVRLNALALLVDAFPLQDPSAPNDETNELLAKQFTILGTCLSDAAPAVRAEGVKGLCRLLDLYWEMIPAATSASFLKRLTGELLHDASSTAVRCTVLQGLSLLCHNPLTHALLKALLPTVGTALQDPVLKVRIAFADLLLAVGATSGLHFLELVTLDALVTALAEDSPQVTSRLQSLLQPSYYPGPDAGPALVAALLRQHPSAGATFCAALSGGLGNASDPRIPMEQLLSLVGDLRDHLLACMPCGSGQAQGSAPQKPKRRGTKRKGKQQPATTPGAEERAETPEAWEAILGGLAQLCRGLALAAASGQDIPDTSPLFKPSALTDLMRACLSPVARCHVLEMATHLPAEAGADAVREWCFDTLLDDSQQDEELAAKLRCIVASPAPTDEACSSGQRLIGSLASALAPDFEGTQTRMAVRAGDLMLADAAVHQALPMASLEQTWLPALQAAATSCCQSLSLALAAGTEGSVSEHDAALTADASGPLLLSLCKIGDRACQVAADLCRSSLLGHMSPPAGSELNSNELQGGILSAVSGVLALAADAAVLLQWKAGSSADHAACELAAAYLQHIGASGDAMVQASAVCITARLLAATEPGSRADLQAHQLGEAILSAALCLDDVPKAFGPALGACLARLCSACPPGTSARWLHPVAKAWPIDMPRQESAASSTQASSGRIGAKENIALNTSQAELPGKNPLPRKQAKRSADQLQRDDSAAESDSAQRPPEAHALIALFSKAAAAAKVQGHVRHMALHEAWQSWQAGHVALSVGCACLASTMPLTGGHKSTGWEDIASAARSQLLQAVGEVGGDEIAVGEAEAKIPRADLQALLSAVHVSS</sequence>
<feature type="region of interest" description="Disordered" evidence="1">
    <location>
        <begin position="1026"/>
        <end position="1067"/>
    </location>
</feature>
<feature type="region of interest" description="Disordered" evidence="1">
    <location>
        <begin position="590"/>
        <end position="626"/>
    </location>
</feature>
<dbReference type="GO" id="GO:0005634">
    <property type="term" value="C:nucleus"/>
    <property type="evidence" value="ECO:0007669"/>
    <property type="project" value="InterPro"/>
</dbReference>
<dbReference type="AlphaFoldDB" id="A0AAW1PF40"/>
<proteinExistence type="predicted"/>
<dbReference type="GO" id="GO:0000070">
    <property type="term" value="P:mitotic sister chromatid segregation"/>
    <property type="evidence" value="ECO:0007669"/>
    <property type="project" value="TreeGrafter"/>
</dbReference>
<accession>A0AAW1PF40</accession>